<dbReference type="InterPro" id="IPR050898">
    <property type="entry name" value="Plant_acyltransferase"/>
</dbReference>
<accession>A0A5J9US44</accession>
<dbReference type="OrthoDB" id="444127at2759"/>
<dbReference type="PANTHER" id="PTHR31147">
    <property type="entry name" value="ACYL TRANSFERASE 4"/>
    <property type="match status" value="1"/>
</dbReference>
<comment type="similarity">
    <text evidence="1">Belongs to the plant acyltransferase family.</text>
</comment>
<dbReference type="Proteomes" id="UP000324897">
    <property type="component" value="Chromosome 2"/>
</dbReference>
<reference evidence="3 4" key="1">
    <citation type="journal article" date="2019" name="Sci. Rep.">
        <title>A high-quality genome of Eragrostis curvula grass provides insights into Poaceae evolution and supports new strategies to enhance forage quality.</title>
        <authorList>
            <person name="Carballo J."/>
            <person name="Santos B.A.C.M."/>
            <person name="Zappacosta D."/>
            <person name="Garbus I."/>
            <person name="Selva J.P."/>
            <person name="Gallo C.A."/>
            <person name="Diaz A."/>
            <person name="Albertini E."/>
            <person name="Caccamo M."/>
            <person name="Echenique V."/>
        </authorList>
    </citation>
    <scope>NUCLEOTIDE SEQUENCE [LARGE SCALE GENOMIC DNA]</scope>
    <source>
        <strain evidence="4">cv. Victoria</strain>
        <tissue evidence="3">Leaf</tissue>
    </source>
</reference>
<comment type="caution">
    <text evidence="3">The sequence shown here is derived from an EMBL/GenBank/DDBJ whole genome shotgun (WGS) entry which is preliminary data.</text>
</comment>
<keyword evidence="2" id="KW-1133">Transmembrane helix</keyword>
<dbReference type="Pfam" id="PF02458">
    <property type="entry name" value="Transferase"/>
    <property type="match status" value="1"/>
</dbReference>
<feature type="transmembrane region" description="Helical" evidence="2">
    <location>
        <begin position="125"/>
        <end position="147"/>
    </location>
</feature>
<proteinExistence type="inferred from homology"/>
<evidence type="ECO:0000313" key="3">
    <source>
        <dbReference type="EMBL" id="TVU26355.1"/>
    </source>
</evidence>
<feature type="non-terminal residue" evidence="3">
    <location>
        <position position="1"/>
    </location>
</feature>
<dbReference type="GO" id="GO:0016747">
    <property type="term" value="F:acyltransferase activity, transferring groups other than amino-acyl groups"/>
    <property type="evidence" value="ECO:0007669"/>
    <property type="project" value="UniProtKB-ARBA"/>
</dbReference>
<evidence type="ECO:0000256" key="1">
    <source>
        <dbReference type="ARBA" id="ARBA00009861"/>
    </source>
</evidence>
<keyword evidence="4" id="KW-1185">Reference proteome</keyword>
<sequence length="187" mass="20054">LYTQIYVATPICRYDAASASARDIADPGGAIRAALAEALINCYPLAGRLLELLEAGGKLLVNCTAEGVVFVEADADVRLEDLGQALAPSYPCVEELLCCNTGEPEESVIGKPLIFFPGISFLRYLGFRLVCVWLPVTSIWVSFGFVFSHDESGERDGDGSEFTSVAYPSGMVIGGGICDSFKFSFFP</sequence>
<organism evidence="3 4">
    <name type="scientific">Eragrostis curvula</name>
    <name type="common">weeping love grass</name>
    <dbReference type="NCBI Taxonomy" id="38414"/>
    <lineage>
        <taxon>Eukaryota</taxon>
        <taxon>Viridiplantae</taxon>
        <taxon>Streptophyta</taxon>
        <taxon>Embryophyta</taxon>
        <taxon>Tracheophyta</taxon>
        <taxon>Spermatophyta</taxon>
        <taxon>Magnoliopsida</taxon>
        <taxon>Liliopsida</taxon>
        <taxon>Poales</taxon>
        <taxon>Poaceae</taxon>
        <taxon>PACMAD clade</taxon>
        <taxon>Chloridoideae</taxon>
        <taxon>Eragrostideae</taxon>
        <taxon>Eragrostidinae</taxon>
        <taxon>Eragrostis</taxon>
    </lineage>
</organism>
<name>A0A5J9US44_9POAL</name>
<keyword evidence="2" id="KW-0472">Membrane</keyword>
<dbReference type="InterPro" id="IPR023213">
    <property type="entry name" value="CAT-like_dom_sf"/>
</dbReference>
<evidence type="ECO:0000313" key="4">
    <source>
        <dbReference type="Proteomes" id="UP000324897"/>
    </source>
</evidence>
<protein>
    <submittedName>
        <fullName evidence="3">Uncharacterized protein</fullName>
    </submittedName>
</protein>
<dbReference type="Gramene" id="TVU26355">
    <property type="protein sequence ID" value="TVU26355"/>
    <property type="gene ID" value="EJB05_28898"/>
</dbReference>
<dbReference type="Gene3D" id="3.30.559.10">
    <property type="entry name" value="Chloramphenicol acetyltransferase-like domain"/>
    <property type="match status" value="1"/>
</dbReference>
<dbReference type="EMBL" id="RWGY01000013">
    <property type="protein sequence ID" value="TVU26355.1"/>
    <property type="molecule type" value="Genomic_DNA"/>
</dbReference>
<dbReference type="AlphaFoldDB" id="A0A5J9US44"/>
<evidence type="ECO:0000256" key="2">
    <source>
        <dbReference type="SAM" id="Phobius"/>
    </source>
</evidence>
<gene>
    <name evidence="3" type="ORF">EJB05_28898</name>
</gene>
<keyword evidence="2" id="KW-0812">Transmembrane</keyword>